<gene>
    <name evidence="1" type="ORF">K7X08_003642</name>
</gene>
<keyword evidence="2" id="KW-1185">Reference proteome</keyword>
<sequence>MIYEESRKWCDDCIYSVDCQCNSCIYGCMHINCECTICIESDASHLQNQRRELCYPKNRVETFLKLRSKSHGGSISAEEITITEPNKIGEISSKMNKSMMLERRIKGLVAQNRATLQKVRLYFSPSFAFSKNSSNLPETTILIEDEKPDESVVEFDYVIPDLMEEFELTVVNCNLFLNMPLRVVFHLLDQMLDNKGESTKCMISENTISQGILFQFPFILVRMCLLSPIVIS</sequence>
<name>A0A9Q1MJL7_9SOLA</name>
<proteinExistence type="predicted"/>
<organism evidence="1 2">
    <name type="scientific">Anisodus acutangulus</name>
    <dbReference type="NCBI Taxonomy" id="402998"/>
    <lineage>
        <taxon>Eukaryota</taxon>
        <taxon>Viridiplantae</taxon>
        <taxon>Streptophyta</taxon>
        <taxon>Embryophyta</taxon>
        <taxon>Tracheophyta</taxon>
        <taxon>Spermatophyta</taxon>
        <taxon>Magnoliopsida</taxon>
        <taxon>eudicotyledons</taxon>
        <taxon>Gunneridae</taxon>
        <taxon>Pentapetalae</taxon>
        <taxon>asterids</taxon>
        <taxon>lamiids</taxon>
        <taxon>Solanales</taxon>
        <taxon>Solanaceae</taxon>
        <taxon>Solanoideae</taxon>
        <taxon>Hyoscyameae</taxon>
        <taxon>Anisodus</taxon>
    </lineage>
</organism>
<reference evidence="2" key="1">
    <citation type="journal article" date="2023" name="Proc. Natl. Acad. Sci. U.S.A.">
        <title>Genomic and structural basis for evolution of tropane alkaloid biosynthesis.</title>
        <authorList>
            <person name="Wanga Y.-J."/>
            <person name="Taina T."/>
            <person name="Yua J.-Y."/>
            <person name="Lia J."/>
            <person name="Xua B."/>
            <person name="Chenc J."/>
            <person name="D'Auriad J.C."/>
            <person name="Huanga J.-P."/>
            <person name="Huanga S.-X."/>
        </authorList>
    </citation>
    <scope>NUCLEOTIDE SEQUENCE [LARGE SCALE GENOMIC DNA]</scope>
    <source>
        <strain evidence="2">cv. KIB-2019</strain>
    </source>
</reference>
<comment type="caution">
    <text evidence="1">The sequence shown here is derived from an EMBL/GenBank/DDBJ whole genome shotgun (WGS) entry which is preliminary data.</text>
</comment>
<protein>
    <submittedName>
        <fullName evidence="1">Uncharacterized protein</fullName>
    </submittedName>
</protein>
<dbReference type="Proteomes" id="UP001152561">
    <property type="component" value="Unassembled WGS sequence"/>
</dbReference>
<evidence type="ECO:0000313" key="2">
    <source>
        <dbReference type="Proteomes" id="UP001152561"/>
    </source>
</evidence>
<evidence type="ECO:0000313" key="1">
    <source>
        <dbReference type="EMBL" id="KAJ8559584.1"/>
    </source>
</evidence>
<dbReference type="AlphaFoldDB" id="A0A9Q1MJL7"/>
<accession>A0A9Q1MJL7</accession>
<dbReference type="EMBL" id="JAJAGQ010000006">
    <property type="protein sequence ID" value="KAJ8559584.1"/>
    <property type="molecule type" value="Genomic_DNA"/>
</dbReference>